<proteinExistence type="predicted"/>
<evidence type="ECO:0000313" key="3">
    <source>
        <dbReference type="EMBL" id="KAJ8040955.1"/>
    </source>
</evidence>
<feature type="transmembrane region" description="Helical" evidence="1">
    <location>
        <begin position="387"/>
        <end position="412"/>
    </location>
</feature>
<keyword evidence="1" id="KW-1133">Transmembrane helix</keyword>
<accession>A0A9Q1CA66</accession>
<organism evidence="3 4">
    <name type="scientific">Holothuria leucospilota</name>
    <name type="common">Black long sea cucumber</name>
    <name type="synonym">Mertensiothuria leucospilota</name>
    <dbReference type="NCBI Taxonomy" id="206669"/>
    <lineage>
        <taxon>Eukaryota</taxon>
        <taxon>Metazoa</taxon>
        <taxon>Echinodermata</taxon>
        <taxon>Eleutherozoa</taxon>
        <taxon>Echinozoa</taxon>
        <taxon>Holothuroidea</taxon>
        <taxon>Aspidochirotacea</taxon>
        <taxon>Aspidochirotida</taxon>
        <taxon>Holothuriidae</taxon>
        <taxon>Holothuria</taxon>
    </lineage>
</organism>
<gene>
    <name evidence="3" type="ORF">HOLleu_15416</name>
</gene>
<name>A0A9Q1CA66_HOLLE</name>
<keyword evidence="2" id="KW-0732">Signal</keyword>
<keyword evidence="1" id="KW-0812">Transmembrane</keyword>
<evidence type="ECO:0000256" key="1">
    <source>
        <dbReference type="SAM" id="Phobius"/>
    </source>
</evidence>
<evidence type="ECO:0000256" key="2">
    <source>
        <dbReference type="SAM" id="SignalP"/>
    </source>
</evidence>
<dbReference type="Proteomes" id="UP001152320">
    <property type="component" value="Chromosome 6"/>
</dbReference>
<sequence length="418" mass="46347">MHIFNTFGVFLFLSAAIFQEPQKCISQLIVNIQVLGRYVVKTGIRNYTISAKTDNNDVIISCSSAVTLPATISLSTSNGSIIKQQVTSGNGITLVEKSLQHIGTYRCLLEISKRITNDSYVAFAFTTEVDIRREENSVICGSSVGYSGYIGEIAILRCMSVYSSYKCVFQGSPNNRSPNIVERKILDQHLPGQTCRCNRSQVRSTSCRIRRIQVVESANLYIITAVNLTQSNTSIIEFMCTSTPPRLMYWKVFGSYGNLLDIDDLNKSIKVNITVSITQSPGETSLRIWEATPAGDDIHMVMCSTYDTEAHVVAHLRVTSKSETSSDCYLSNLEPTETHITTHDNSITTAEGTTILTSTNNFVKRSQDFGVVTKARNETRTYSSNNYVSTLVVGVPLLVTNLILIMLLFYIFTTLSVN</sequence>
<feature type="signal peptide" evidence="2">
    <location>
        <begin position="1"/>
        <end position="26"/>
    </location>
</feature>
<comment type="caution">
    <text evidence="3">The sequence shown here is derived from an EMBL/GenBank/DDBJ whole genome shotgun (WGS) entry which is preliminary data.</text>
</comment>
<keyword evidence="4" id="KW-1185">Reference proteome</keyword>
<feature type="chain" id="PRO_5040150894" evidence="2">
    <location>
        <begin position="27"/>
        <end position="418"/>
    </location>
</feature>
<keyword evidence="1" id="KW-0472">Membrane</keyword>
<reference evidence="3" key="1">
    <citation type="submission" date="2021-10" db="EMBL/GenBank/DDBJ databases">
        <title>Tropical sea cucumber genome reveals ecological adaptation and Cuvierian tubules defense mechanism.</title>
        <authorList>
            <person name="Chen T."/>
        </authorList>
    </citation>
    <scope>NUCLEOTIDE SEQUENCE</scope>
    <source>
        <strain evidence="3">Nanhai2018</strain>
        <tissue evidence="3">Muscle</tissue>
    </source>
</reference>
<dbReference type="EMBL" id="JAIZAY010000006">
    <property type="protein sequence ID" value="KAJ8040955.1"/>
    <property type="molecule type" value="Genomic_DNA"/>
</dbReference>
<evidence type="ECO:0000313" key="4">
    <source>
        <dbReference type="Proteomes" id="UP001152320"/>
    </source>
</evidence>
<dbReference type="AlphaFoldDB" id="A0A9Q1CA66"/>
<protein>
    <submittedName>
        <fullName evidence="3">Uncharacterized protein</fullName>
    </submittedName>
</protein>